<organism evidence="3 4">
    <name type="scientific">Schizophyllum amplum</name>
    <dbReference type="NCBI Taxonomy" id="97359"/>
    <lineage>
        <taxon>Eukaryota</taxon>
        <taxon>Fungi</taxon>
        <taxon>Dikarya</taxon>
        <taxon>Basidiomycota</taxon>
        <taxon>Agaricomycotina</taxon>
        <taxon>Agaricomycetes</taxon>
        <taxon>Agaricomycetidae</taxon>
        <taxon>Agaricales</taxon>
        <taxon>Schizophyllaceae</taxon>
        <taxon>Schizophyllum</taxon>
    </lineage>
</organism>
<dbReference type="PANTHER" id="PTHR28089:SF1">
    <property type="entry name" value="PROTEIN ZDS1-RELATED"/>
    <property type="match status" value="1"/>
</dbReference>
<proteinExistence type="predicted"/>
<feature type="compositionally biased region" description="Low complexity" evidence="1">
    <location>
        <begin position="320"/>
        <end position="331"/>
    </location>
</feature>
<dbReference type="InterPro" id="IPR040206">
    <property type="entry name" value="Zds1/2"/>
</dbReference>
<accession>A0A550CKJ6</accession>
<dbReference type="Proteomes" id="UP000320762">
    <property type="component" value="Unassembled WGS sequence"/>
</dbReference>
<feature type="region of interest" description="Disordered" evidence="1">
    <location>
        <begin position="111"/>
        <end position="189"/>
    </location>
</feature>
<feature type="region of interest" description="Disordered" evidence="1">
    <location>
        <begin position="250"/>
        <end position="270"/>
    </location>
</feature>
<evidence type="ECO:0000313" key="4">
    <source>
        <dbReference type="Proteomes" id="UP000320762"/>
    </source>
</evidence>
<feature type="compositionally biased region" description="Polar residues" evidence="1">
    <location>
        <begin position="178"/>
        <end position="189"/>
    </location>
</feature>
<dbReference type="GO" id="GO:0005737">
    <property type="term" value="C:cytoplasm"/>
    <property type="evidence" value="ECO:0007669"/>
    <property type="project" value="TreeGrafter"/>
</dbReference>
<reference evidence="3 4" key="1">
    <citation type="journal article" date="2019" name="New Phytol.">
        <title>Comparative genomics reveals unique wood-decay strategies and fruiting body development in the Schizophyllaceae.</title>
        <authorList>
            <person name="Almasi E."/>
            <person name="Sahu N."/>
            <person name="Krizsan K."/>
            <person name="Balint B."/>
            <person name="Kovacs G.M."/>
            <person name="Kiss B."/>
            <person name="Cseklye J."/>
            <person name="Drula E."/>
            <person name="Henrissat B."/>
            <person name="Nagy I."/>
            <person name="Chovatia M."/>
            <person name="Adam C."/>
            <person name="LaButti K."/>
            <person name="Lipzen A."/>
            <person name="Riley R."/>
            <person name="Grigoriev I.V."/>
            <person name="Nagy L.G."/>
        </authorList>
    </citation>
    <scope>NUCLEOTIDE SEQUENCE [LARGE SCALE GENOMIC DNA]</scope>
    <source>
        <strain evidence="3 4">NL-1724</strain>
    </source>
</reference>
<feature type="region of interest" description="Disordered" evidence="1">
    <location>
        <begin position="282"/>
        <end position="422"/>
    </location>
</feature>
<dbReference type="GO" id="GO:0010971">
    <property type="term" value="P:positive regulation of G2/M transition of mitotic cell cycle"/>
    <property type="evidence" value="ECO:0007669"/>
    <property type="project" value="TreeGrafter"/>
</dbReference>
<keyword evidence="4" id="KW-1185">Reference proteome</keyword>
<feature type="compositionally biased region" description="Basic and acidic residues" evidence="1">
    <location>
        <begin position="62"/>
        <end position="74"/>
    </location>
</feature>
<feature type="region of interest" description="Disordered" evidence="1">
    <location>
        <begin position="17"/>
        <end position="98"/>
    </location>
</feature>
<comment type="caution">
    <text evidence="3">The sequence shown here is derived from an EMBL/GenBank/DDBJ whole genome shotgun (WGS) entry which is preliminary data.</text>
</comment>
<dbReference type="STRING" id="97359.A0A550CKJ6"/>
<dbReference type="Pfam" id="PF08632">
    <property type="entry name" value="Zds_C"/>
    <property type="match status" value="1"/>
</dbReference>
<dbReference type="InterPro" id="IPR013941">
    <property type="entry name" value="ZDS1_C"/>
</dbReference>
<feature type="compositionally biased region" description="Polar residues" evidence="1">
    <location>
        <begin position="676"/>
        <end position="692"/>
    </location>
</feature>
<evidence type="ECO:0000259" key="2">
    <source>
        <dbReference type="SMART" id="SM01327"/>
    </source>
</evidence>
<evidence type="ECO:0000256" key="1">
    <source>
        <dbReference type="SAM" id="MobiDB-lite"/>
    </source>
</evidence>
<dbReference type="OrthoDB" id="5589766at2759"/>
<dbReference type="EMBL" id="VDMD01000005">
    <property type="protein sequence ID" value="TRM65330.1"/>
    <property type="molecule type" value="Genomic_DNA"/>
</dbReference>
<dbReference type="SMART" id="SM01327">
    <property type="entry name" value="Zds_C"/>
    <property type="match status" value="1"/>
</dbReference>
<feature type="compositionally biased region" description="Low complexity" evidence="1">
    <location>
        <begin position="129"/>
        <end position="146"/>
    </location>
</feature>
<feature type="region of interest" description="Disordered" evidence="1">
    <location>
        <begin position="454"/>
        <end position="478"/>
    </location>
</feature>
<evidence type="ECO:0000313" key="3">
    <source>
        <dbReference type="EMBL" id="TRM65330.1"/>
    </source>
</evidence>
<dbReference type="AlphaFoldDB" id="A0A550CKJ6"/>
<feature type="compositionally biased region" description="Low complexity" evidence="1">
    <location>
        <begin position="663"/>
        <end position="675"/>
    </location>
</feature>
<feature type="region of interest" description="Disordered" evidence="1">
    <location>
        <begin position="533"/>
        <end position="811"/>
    </location>
</feature>
<dbReference type="PANTHER" id="PTHR28089">
    <property type="entry name" value="PROTEIN ZDS1-RELATED"/>
    <property type="match status" value="1"/>
</dbReference>
<feature type="compositionally biased region" description="Basic and acidic residues" evidence="1">
    <location>
        <begin position="539"/>
        <end position="553"/>
    </location>
</feature>
<feature type="compositionally biased region" description="Polar residues" evidence="1">
    <location>
        <begin position="784"/>
        <end position="793"/>
    </location>
</feature>
<feature type="compositionally biased region" description="Low complexity" evidence="1">
    <location>
        <begin position="75"/>
        <end position="86"/>
    </location>
</feature>
<feature type="compositionally biased region" description="Pro residues" evidence="1">
    <location>
        <begin position="288"/>
        <end position="304"/>
    </location>
</feature>
<feature type="compositionally biased region" description="Low complexity" evidence="1">
    <location>
        <begin position="36"/>
        <end position="61"/>
    </location>
</feature>
<protein>
    <recommendedName>
        <fullName evidence="2">Protein Zds1 C-terminal domain-containing protein</fullName>
    </recommendedName>
</protein>
<name>A0A550CKJ6_9AGAR</name>
<feature type="domain" description="Protein Zds1 C-terminal" evidence="2">
    <location>
        <begin position="471"/>
        <end position="523"/>
    </location>
</feature>
<sequence length="811" mass="88104">MQQPSQYEIEREVEALRDLKRRSQTPATIDPDLPNAASPGGSGAAYWAGGSSAKGGESSGSSHEDGTTDDHSEESSSTSHSGSSEGPTNAEDDPLHLFWVPAGLHPEIAPQEFRAFLKEHSRSPPPTDASALPSRSPSLSSLSSGLGRKKSMLSRQYRPREGDDIENEEVVPLRRNRSSYYQSQGPQLTINDLQKLEELAEEASSSDDPSKLRSMLRRSLSLNMDEADAPIIVPPPGLILRRAARTKIRKAGLPGDGNGHRFGRRATRPDSISDTIYDAYAREDEEIPPVPPVPIITSPPPKSPPRSSSIPTQTFEALGPVLHQPQPQHLSPQPPEAPVVRGHLRRRDNASPPPSEPAGAVAGPSQPRKEKTRRVFGKWAPTRVPRRATTSQARALPATAREGEGEGSGRKRRKRRKNPASLALCSVAARRSRTIIRLPVVQRVRAEAAQALLGSSKSSKSYQPPPSPSQPSTPGMNNWSRYPIHVERAIYRLSHIKLANPRRPLYEQVLISNLMFWYLGVINKAQNPQVAGAGAGAARAEREMEQKKREAQQPRRGPLTKPPPAGQVGGRRAEMPSRPAQQYGAYNNGSIQPGMVMPRQHPPPHQRVQGQPPNQYGNGPMPQQYGNGQPQYANGPPPNQYGNGMPGQYGAPPPHHGAPKLVQPHPQQSQHPQQQLDNFYYQTDQFGHPSQQRGGGLPPGAMAPMQRPTGSPSPPPSAQNPHRSSRSPPPMVQQPQFGNGHKGPGRSLSATAVPSPPPQGPNVLSKPRKGQSAHAVPAGHRSRTTSGSGQPNGVQEEDLPLAMWQQQQRRR</sequence>
<gene>
    <name evidence="3" type="ORF">BD626DRAFT_546847</name>
</gene>
<dbReference type="GO" id="GO:0030010">
    <property type="term" value="P:establishment of cell polarity"/>
    <property type="evidence" value="ECO:0007669"/>
    <property type="project" value="TreeGrafter"/>
</dbReference>